<dbReference type="Pfam" id="PF02653">
    <property type="entry name" value="BPD_transp_2"/>
    <property type="match status" value="1"/>
</dbReference>
<feature type="transmembrane region" description="Helical" evidence="8">
    <location>
        <begin position="254"/>
        <end position="285"/>
    </location>
</feature>
<dbReference type="GO" id="GO:0022857">
    <property type="term" value="F:transmembrane transporter activity"/>
    <property type="evidence" value="ECO:0007669"/>
    <property type="project" value="InterPro"/>
</dbReference>
<feature type="transmembrane region" description="Helical" evidence="8">
    <location>
        <begin position="12"/>
        <end position="31"/>
    </location>
</feature>
<sequence>MKNLFKHHETYVLLVIIVFSAIITTINPNFLTLENFFDLAKSYSFIGILAVGVTIVLISGGIDISFTAVATVGEYVMAVMVIKYGGNMFTAVLLVAVVGIALGMINAVLIYFFNIPTIITTIATLNIYYGILIVISGGKWIYALPDWFRNFADIRLFTLRTAQGLEYGLSIITATWFAIIIIAWIILRYTKLGRGIYAMGGSMNAARRAGFNIFGIQMFVYSFMGLMAGIAGLVQALLVQTVAPNSIVGKELDVIAAVVLGGASLAGGSGTLFGTILGVTLIAIMGNGLTLMRVSSFWYDVFIGLVIIISVGFSAYQRREKVKRTILVEGE</sequence>
<comment type="caution">
    <text evidence="9">The sequence shown here is derived from an EMBL/GenBank/DDBJ whole genome shotgun (WGS) entry which is preliminary data.</text>
</comment>
<evidence type="ECO:0000256" key="5">
    <source>
        <dbReference type="ARBA" id="ARBA00022692"/>
    </source>
</evidence>
<dbReference type="EMBL" id="LAZR01035907">
    <property type="protein sequence ID" value="KKL26237.1"/>
    <property type="molecule type" value="Genomic_DNA"/>
</dbReference>
<dbReference type="CDD" id="cd06579">
    <property type="entry name" value="TM_PBP1_transp_AraH_like"/>
    <property type="match status" value="1"/>
</dbReference>
<comment type="subcellular location">
    <subcellularLocation>
        <location evidence="1">Cell membrane</location>
        <topology evidence="1">Multi-pass membrane protein</topology>
    </subcellularLocation>
</comment>
<evidence type="ECO:0000256" key="2">
    <source>
        <dbReference type="ARBA" id="ARBA00022448"/>
    </source>
</evidence>
<feature type="transmembrane region" description="Helical" evidence="8">
    <location>
        <begin position="218"/>
        <end position="242"/>
    </location>
</feature>
<evidence type="ECO:0000256" key="1">
    <source>
        <dbReference type="ARBA" id="ARBA00004651"/>
    </source>
</evidence>
<keyword evidence="2" id="KW-0813">Transport</keyword>
<dbReference type="AlphaFoldDB" id="A0A0F9CIH9"/>
<keyword evidence="3" id="KW-1003">Cell membrane</keyword>
<feature type="transmembrane region" description="Helical" evidence="8">
    <location>
        <begin position="165"/>
        <end position="187"/>
    </location>
</feature>
<keyword evidence="4" id="KW-0997">Cell inner membrane</keyword>
<evidence type="ECO:0000313" key="9">
    <source>
        <dbReference type="EMBL" id="KKL26237.1"/>
    </source>
</evidence>
<evidence type="ECO:0000256" key="6">
    <source>
        <dbReference type="ARBA" id="ARBA00022989"/>
    </source>
</evidence>
<organism evidence="9">
    <name type="scientific">marine sediment metagenome</name>
    <dbReference type="NCBI Taxonomy" id="412755"/>
    <lineage>
        <taxon>unclassified sequences</taxon>
        <taxon>metagenomes</taxon>
        <taxon>ecological metagenomes</taxon>
    </lineage>
</organism>
<name>A0A0F9CIH9_9ZZZZ</name>
<evidence type="ECO:0008006" key="10">
    <source>
        <dbReference type="Google" id="ProtNLM"/>
    </source>
</evidence>
<feature type="transmembrane region" description="Helical" evidence="8">
    <location>
        <begin position="88"/>
        <end position="113"/>
    </location>
</feature>
<evidence type="ECO:0000256" key="8">
    <source>
        <dbReference type="SAM" id="Phobius"/>
    </source>
</evidence>
<evidence type="ECO:0000256" key="7">
    <source>
        <dbReference type="ARBA" id="ARBA00023136"/>
    </source>
</evidence>
<dbReference type="InterPro" id="IPR001851">
    <property type="entry name" value="ABC_transp_permease"/>
</dbReference>
<protein>
    <recommendedName>
        <fullName evidence="10">ABC transporter permease</fullName>
    </recommendedName>
</protein>
<keyword evidence="7 8" id="KW-0472">Membrane</keyword>
<keyword evidence="6 8" id="KW-1133">Transmembrane helix</keyword>
<proteinExistence type="predicted"/>
<dbReference type="PANTHER" id="PTHR32196:SF21">
    <property type="entry name" value="ABC TRANSPORTER PERMEASE PROTEIN YPHD-RELATED"/>
    <property type="match status" value="1"/>
</dbReference>
<accession>A0A0F9CIH9</accession>
<evidence type="ECO:0000256" key="4">
    <source>
        <dbReference type="ARBA" id="ARBA00022519"/>
    </source>
</evidence>
<gene>
    <name evidence="9" type="ORF">LCGC14_2397300</name>
</gene>
<feature type="transmembrane region" description="Helical" evidence="8">
    <location>
        <begin position="297"/>
        <end position="316"/>
    </location>
</feature>
<evidence type="ECO:0000256" key="3">
    <source>
        <dbReference type="ARBA" id="ARBA00022475"/>
    </source>
</evidence>
<dbReference type="PANTHER" id="PTHR32196">
    <property type="entry name" value="ABC TRANSPORTER PERMEASE PROTEIN YPHD-RELATED-RELATED"/>
    <property type="match status" value="1"/>
</dbReference>
<dbReference type="GO" id="GO:0005886">
    <property type="term" value="C:plasma membrane"/>
    <property type="evidence" value="ECO:0007669"/>
    <property type="project" value="UniProtKB-SubCell"/>
</dbReference>
<reference evidence="9" key="1">
    <citation type="journal article" date="2015" name="Nature">
        <title>Complex archaea that bridge the gap between prokaryotes and eukaryotes.</title>
        <authorList>
            <person name="Spang A."/>
            <person name="Saw J.H."/>
            <person name="Jorgensen S.L."/>
            <person name="Zaremba-Niedzwiedzka K."/>
            <person name="Martijn J."/>
            <person name="Lind A.E."/>
            <person name="van Eijk R."/>
            <person name="Schleper C."/>
            <person name="Guy L."/>
            <person name="Ettema T.J."/>
        </authorList>
    </citation>
    <scope>NUCLEOTIDE SEQUENCE</scope>
</reference>
<feature type="transmembrane region" description="Helical" evidence="8">
    <location>
        <begin position="43"/>
        <end position="76"/>
    </location>
</feature>
<feature type="transmembrane region" description="Helical" evidence="8">
    <location>
        <begin position="125"/>
        <end position="144"/>
    </location>
</feature>
<keyword evidence="5 8" id="KW-0812">Transmembrane</keyword>